<proteinExistence type="predicted"/>
<dbReference type="PANTHER" id="PTHR30231">
    <property type="entry name" value="DNA POLYMERASE III SUBUNIT EPSILON"/>
    <property type="match status" value="1"/>
</dbReference>
<dbReference type="Pfam" id="PF00929">
    <property type="entry name" value="RNase_T"/>
    <property type="match status" value="1"/>
</dbReference>
<dbReference type="GO" id="GO:0006260">
    <property type="term" value="P:DNA replication"/>
    <property type="evidence" value="ECO:0007669"/>
    <property type="project" value="UniProtKB-KW"/>
</dbReference>
<dbReference type="InterPro" id="IPR013520">
    <property type="entry name" value="Ribonucl_H"/>
</dbReference>
<evidence type="ECO:0000256" key="7">
    <source>
        <dbReference type="ARBA" id="ARBA00070925"/>
    </source>
</evidence>
<dbReference type="OrthoDB" id="9803913at2"/>
<dbReference type="Gene3D" id="3.30.420.10">
    <property type="entry name" value="Ribonuclease H-like superfamily/Ribonuclease H"/>
    <property type="match status" value="1"/>
</dbReference>
<dbReference type="GO" id="GO:0008408">
    <property type="term" value="F:3'-5' exonuclease activity"/>
    <property type="evidence" value="ECO:0007669"/>
    <property type="project" value="TreeGrafter"/>
</dbReference>
<keyword evidence="3" id="KW-0235">DNA replication</keyword>
<gene>
    <name evidence="9" type="ORF">FD01_GL000517</name>
</gene>
<keyword evidence="5" id="KW-0269">Exonuclease</keyword>
<keyword evidence="4" id="KW-0540">Nuclease</keyword>
<evidence type="ECO:0000256" key="4">
    <source>
        <dbReference type="ARBA" id="ARBA00022722"/>
    </source>
</evidence>
<keyword evidence="2" id="KW-0548">Nucleotidyltransferase</keyword>
<keyword evidence="5" id="KW-0378">Hydrolase</keyword>
<dbReference type="AlphaFoldDB" id="A0A0R1QMR5"/>
<dbReference type="EMBL" id="AZEU01000114">
    <property type="protein sequence ID" value="KRL46064.1"/>
    <property type="molecule type" value="Genomic_DNA"/>
</dbReference>
<dbReference type="InterPro" id="IPR006054">
    <property type="entry name" value="DnaQ"/>
</dbReference>
<dbReference type="GO" id="GO:0003677">
    <property type="term" value="F:DNA binding"/>
    <property type="evidence" value="ECO:0007669"/>
    <property type="project" value="InterPro"/>
</dbReference>
<protein>
    <recommendedName>
        <fullName evidence="7">DNA polymerase III polC-type</fullName>
    </recommendedName>
</protein>
<dbReference type="PANTHER" id="PTHR30231:SF42">
    <property type="entry name" value="EXONUCLEASE"/>
    <property type="match status" value="1"/>
</dbReference>
<keyword evidence="10" id="KW-1185">Reference proteome</keyword>
<evidence type="ECO:0000256" key="2">
    <source>
        <dbReference type="ARBA" id="ARBA00022695"/>
    </source>
</evidence>
<accession>A0A0R1QMR5</accession>
<sequence length="177" mass="19767">MDFIAMDYETANAQRASACSVALVVVKETKIVDAFYSLINPEVPFSRRNIDVHGITPDQVADAPTFPELWPHIQNFFTPTSIVTAHNSPFDVSVLKRSLERYGMPIPHYQVIDTVKTSRALLPGLVNYKLNTVSAAMQIPLEHHHNALEDSYACARILLGQYLQFGAAKLDPWLKTA</sequence>
<reference evidence="9 10" key="1">
    <citation type="journal article" date="2015" name="Genome Announc.">
        <title>Expanding the biotechnology potential of lactobacilli through comparative genomics of 213 strains and associated genera.</title>
        <authorList>
            <person name="Sun Z."/>
            <person name="Harris H.M."/>
            <person name="McCann A."/>
            <person name="Guo C."/>
            <person name="Argimon S."/>
            <person name="Zhang W."/>
            <person name="Yang X."/>
            <person name="Jeffery I.B."/>
            <person name="Cooney J.C."/>
            <person name="Kagawa T.F."/>
            <person name="Liu W."/>
            <person name="Song Y."/>
            <person name="Salvetti E."/>
            <person name="Wrobel A."/>
            <person name="Rasinkangas P."/>
            <person name="Parkhill J."/>
            <person name="Rea M.C."/>
            <person name="O'Sullivan O."/>
            <person name="Ritari J."/>
            <person name="Douillard F.P."/>
            <person name="Paul Ross R."/>
            <person name="Yang R."/>
            <person name="Briner A.E."/>
            <person name="Felis G.E."/>
            <person name="de Vos W.M."/>
            <person name="Barrangou R."/>
            <person name="Klaenhammer T.R."/>
            <person name="Caufield P.W."/>
            <person name="Cui Y."/>
            <person name="Zhang H."/>
            <person name="O'Toole P.W."/>
        </authorList>
    </citation>
    <scope>NUCLEOTIDE SEQUENCE [LARGE SCALE GENOMIC DNA]</scope>
    <source>
        <strain evidence="9 10">DSM 13343</strain>
    </source>
</reference>
<comment type="caution">
    <text evidence="9">The sequence shown here is derived from an EMBL/GenBank/DDBJ whole genome shotgun (WGS) entry which is preliminary data.</text>
</comment>
<dbReference type="GO" id="GO:0003887">
    <property type="term" value="F:DNA-directed DNA polymerase activity"/>
    <property type="evidence" value="ECO:0007669"/>
    <property type="project" value="UniProtKB-KW"/>
</dbReference>
<dbReference type="RefSeq" id="WP_054715780.1">
    <property type="nucleotide sequence ID" value="NZ_AZEU01000114.1"/>
</dbReference>
<evidence type="ECO:0000313" key="9">
    <source>
        <dbReference type="EMBL" id="KRL46064.1"/>
    </source>
</evidence>
<evidence type="ECO:0000256" key="3">
    <source>
        <dbReference type="ARBA" id="ARBA00022705"/>
    </source>
</evidence>
<dbReference type="CDD" id="cd06130">
    <property type="entry name" value="DNA_pol_III_epsilon_like"/>
    <property type="match status" value="1"/>
</dbReference>
<dbReference type="InterPro" id="IPR012337">
    <property type="entry name" value="RNaseH-like_sf"/>
</dbReference>
<dbReference type="GO" id="GO:0005829">
    <property type="term" value="C:cytosol"/>
    <property type="evidence" value="ECO:0007669"/>
    <property type="project" value="TreeGrafter"/>
</dbReference>
<dbReference type="Proteomes" id="UP000051790">
    <property type="component" value="Unassembled WGS sequence"/>
</dbReference>
<organism evidence="9 10">
    <name type="scientific">Lacticaseibacillus manihotivorans DSM 13343 = JCM 12514</name>
    <dbReference type="NCBI Taxonomy" id="1423769"/>
    <lineage>
        <taxon>Bacteria</taxon>
        <taxon>Bacillati</taxon>
        <taxon>Bacillota</taxon>
        <taxon>Bacilli</taxon>
        <taxon>Lactobacillales</taxon>
        <taxon>Lactobacillaceae</taxon>
        <taxon>Lacticaseibacillus</taxon>
    </lineage>
</organism>
<evidence type="ECO:0000313" key="10">
    <source>
        <dbReference type="Proteomes" id="UP000051790"/>
    </source>
</evidence>
<dbReference type="NCBIfam" id="TIGR00573">
    <property type="entry name" value="dnaq"/>
    <property type="match status" value="1"/>
</dbReference>
<name>A0A0R1QMR5_9LACO</name>
<keyword evidence="6" id="KW-0239">DNA-directed DNA polymerase</keyword>
<dbReference type="PATRIC" id="fig|1423769.4.peg.550"/>
<feature type="domain" description="Exonuclease" evidence="8">
    <location>
        <begin position="2"/>
        <end position="167"/>
    </location>
</feature>
<evidence type="ECO:0000256" key="6">
    <source>
        <dbReference type="ARBA" id="ARBA00022932"/>
    </source>
</evidence>
<dbReference type="InterPro" id="IPR036397">
    <property type="entry name" value="RNaseH_sf"/>
</dbReference>
<dbReference type="SMART" id="SM00479">
    <property type="entry name" value="EXOIII"/>
    <property type="match status" value="1"/>
</dbReference>
<dbReference type="SUPFAM" id="SSF53098">
    <property type="entry name" value="Ribonuclease H-like"/>
    <property type="match status" value="1"/>
</dbReference>
<evidence type="ECO:0000259" key="8">
    <source>
        <dbReference type="SMART" id="SM00479"/>
    </source>
</evidence>
<evidence type="ECO:0000256" key="5">
    <source>
        <dbReference type="ARBA" id="ARBA00022839"/>
    </source>
</evidence>
<evidence type="ECO:0000256" key="1">
    <source>
        <dbReference type="ARBA" id="ARBA00022679"/>
    </source>
</evidence>
<dbReference type="FunFam" id="3.30.420.10:FF:000045">
    <property type="entry name" value="3'-5' exonuclease DinG"/>
    <property type="match status" value="1"/>
</dbReference>
<keyword evidence="1" id="KW-0808">Transferase</keyword>